<evidence type="ECO:0000313" key="2">
    <source>
        <dbReference type="EMBL" id="GAA2717183.1"/>
    </source>
</evidence>
<evidence type="ECO:0000256" key="1">
    <source>
        <dbReference type="SAM" id="SignalP"/>
    </source>
</evidence>
<feature type="signal peptide" evidence="1">
    <location>
        <begin position="1"/>
        <end position="27"/>
    </location>
</feature>
<gene>
    <name evidence="2" type="ORF">GCM10010315_29830</name>
</gene>
<evidence type="ECO:0000313" key="3">
    <source>
        <dbReference type="Proteomes" id="UP001500886"/>
    </source>
</evidence>
<dbReference type="EMBL" id="BAAASL010000010">
    <property type="protein sequence ID" value="GAA2717183.1"/>
    <property type="molecule type" value="Genomic_DNA"/>
</dbReference>
<sequence>MRLCRSLAVVLGGLALVTATTAGTATAASGTFAWVGPKNKAYSIQNPPDNKCYDMGQEARGAQNATKGPVVVYSDKRCKGSATRLAPGQSAPSGAHFASVVFNPR</sequence>
<feature type="chain" id="PRO_5047395216" evidence="1">
    <location>
        <begin position="28"/>
        <end position="105"/>
    </location>
</feature>
<proteinExistence type="predicted"/>
<reference evidence="2 3" key="1">
    <citation type="journal article" date="2019" name="Int. J. Syst. Evol. Microbiol.">
        <title>The Global Catalogue of Microorganisms (GCM) 10K type strain sequencing project: providing services to taxonomists for standard genome sequencing and annotation.</title>
        <authorList>
            <consortium name="The Broad Institute Genomics Platform"/>
            <consortium name="The Broad Institute Genome Sequencing Center for Infectious Disease"/>
            <person name="Wu L."/>
            <person name="Ma J."/>
        </authorList>
    </citation>
    <scope>NUCLEOTIDE SEQUENCE [LARGE SCALE GENOMIC DNA]</scope>
    <source>
        <strain evidence="2 3">JCM 4542</strain>
    </source>
</reference>
<dbReference type="RefSeq" id="WP_344435704.1">
    <property type="nucleotide sequence ID" value="NZ_BAAASL010000010.1"/>
</dbReference>
<keyword evidence="1" id="KW-0732">Signal</keyword>
<comment type="caution">
    <text evidence="2">The sequence shown here is derived from an EMBL/GenBank/DDBJ whole genome shotgun (WGS) entry which is preliminary data.</text>
</comment>
<keyword evidence="3" id="KW-1185">Reference proteome</keyword>
<dbReference type="Proteomes" id="UP001500886">
    <property type="component" value="Unassembled WGS sequence"/>
</dbReference>
<organism evidence="2 3">
    <name type="scientific">Streptomyces luteosporeus</name>
    <dbReference type="NCBI Taxonomy" id="173856"/>
    <lineage>
        <taxon>Bacteria</taxon>
        <taxon>Bacillati</taxon>
        <taxon>Actinomycetota</taxon>
        <taxon>Actinomycetes</taxon>
        <taxon>Kitasatosporales</taxon>
        <taxon>Streptomycetaceae</taxon>
        <taxon>Streptomyces</taxon>
    </lineage>
</organism>
<protein>
    <submittedName>
        <fullName evidence="2">Uncharacterized protein</fullName>
    </submittedName>
</protein>
<accession>A0ABN3TT92</accession>
<name>A0ABN3TT92_9ACTN</name>